<dbReference type="Pfam" id="PF01136">
    <property type="entry name" value="Peptidase_U32"/>
    <property type="match status" value="1"/>
</dbReference>
<reference evidence="2 3" key="1">
    <citation type="submission" date="2020-08" db="EMBL/GenBank/DDBJ databases">
        <title>Bridging the membrane lipid divide: bacteria of the FCB group superphylum have the potential to synthesize archaeal ether lipids.</title>
        <authorList>
            <person name="Villanueva L."/>
            <person name="Von Meijenfeldt F.A.B."/>
            <person name="Westbye A.B."/>
            <person name="Yadav S."/>
            <person name="Hopmans E.C."/>
            <person name="Dutilh B.E."/>
            <person name="Sinninghe Damste J.S."/>
        </authorList>
    </citation>
    <scope>NUCLEOTIDE SEQUENCE [LARGE SCALE GENOMIC DNA]</scope>
    <source>
        <strain evidence="2">NIOZ-UU47</strain>
    </source>
</reference>
<organism evidence="2 3">
    <name type="scientific">Candidatus Desulfobia pelagia</name>
    <dbReference type="NCBI Taxonomy" id="2841692"/>
    <lineage>
        <taxon>Bacteria</taxon>
        <taxon>Pseudomonadati</taxon>
        <taxon>Thermodesulfobacteriota</taxon>
        <taxon>Desulfobulbia</taxon>
        <taxon>Desulfobulbales</taxon>
        <taxon>Desulfobulbaceae</taxon>
        <taxon>Candidatus Desulfobia</taxon>
    </lineage>
</organism>
<sequence>MNHTSPEISGKKSELLAPAGSIEAFFAAMEAGADAVYCGLKEFSARVKAKNFTLEEVERLTAYAHGQNRQLYVAANTLMKGAELPRMVEVLSGLAACRIDGLIIQDLGLWRLAHKYFPEIPLHASTQMAIHNAAGVKMLERMGFTRAVLARELSIAEIAAIRQKTDIELEHFIHGALCYSISGQCFFSSHLAGKSGNRGRCVQPCRRRYYHGDKKGFYFSPSDLCAVDMMPKLADAGVMSFKIEGRMKNAEYVAQVVAAYRKVIDAPIKAKQQALSEAKDLLAQSYGRQWTTGFLAGPEPKDIIVPSRKGGIGQHLGQLEKTGSGAVFFTTGDVIHVGDRLRIQPESDLEGKAFTIRKLFIGKRAVKRANSGSFVSIPTPFADSFGQGDRIYKIAAGKIFTVSEEACRRRLASVKPHSWPVTLKMSCGDRSLFIEAECEGEKLARQYDVDMFAAIDSPLSRDTLLGVFQKTGHSSLHLAGFQATHLPPVVIPPSQLKKVRRDFYDCLTGLVSESVLEKSKKRVASVQARLLAKDGPPQVPDNRVVIRVQSARDLPVLDLEGVDGVLLPLAIENVEAFSKEQPDLDQYRSRITWDIPAIIYEGEWSLFQELISLLDKRGFSSFRLNNLGHFYLFNNQQAAMAAGPLLYVLNSCAAFALKELGVHEFSLSMEDDKKNMEVVLRSGVGLPVSATVYSPIALFTSRIPMPSLGSRPILESDSGDEMYFDFSTGLTVVSAGRPFSLLGRLQELKNMGCGSFVVDLSREGVFSSQGKEVIVALNSNQPVANTSLFNFDRGLE</sequence>
<feature type="domain" description="Peptidase U32 collagenase" evidence="1">
    <location>
        <begin position="406"/>
        <end position="508"/>
    </location>
</feature>
<dbReference type="InterPro" id="IPR001539">
    <property type="entry name" value="Peptidase_U32"/>
</dbReference>
<name>A0A8J6TFF2_9BACT</name>
<proteinExistence type="predicted"/>
<dbReference type="EMBL" id="JACNJZ010000080">
    <property type="protein sequence ID" value="MBC8317288.1"/>
    <property type="molecule type" value="Genomic_DNA"/>
</dbReference>
<dbReference type="Pfam" id="PF12392">
    <property type="entry name" value="DUF3656"/>
    <property type="match status" value="1"/>
</dbReference>
<evidence type="ECO:0000313" key="3">
    <source>
        <dbReference type="Proteomes" id="UP000614424"/>
    </source>
</evidence>
<dbReference type="Proteomes" id="UP000614424">
    <property type="component" value="Unassembled WGS sequence"/>
</dbReference>
<dbReference type="InterPro" id="IPR051454">
    <property type="entry name" value="RNA/ubiquinone_mod_enzymes"/>
</dbReference>
<protein>
    <submittedName>
        <fullName evidence="2">U32 family peptidase</fullName>
    </submittedName>
</protein>
<evidence type="ECO:0000259" key="1">
    <source>
        <dbReference type="Pfam" id="PF12392"/>
    </source>
</evidence>
<accession>A0A8J6TFF2</accession>
<gene>
    <name evidence="2" type="ORF">H8E41_05240</name>
</gene>
<dbReference type="PANTHER" id="PTHR30217:SF10">
    <property type="entry name" value="23S RRNA 5-HYDROXYCYTIDINE C2501 SYNTHASE"/>
    <property type="match status" value="1"/>
</dbReference>
<dbReference type="AlphaFoldDB" id="A0A8J6TFF2"/>
<dbReference type="InterPro" id="IPR020988">
    <property type="entry name" value="Pept_U32_collagenase"/>
</dbReference>
<comment type="caution">
    <text evidence="2">The sequence shown here is derived from an EMBL/GenBank/DDBJ whole genome shotgun (WGS) entry which is preliminary data.</text>
</comment>
<evidence type="ECO:0000313" key="2">
    <source>
        <dbReference type="EMBL" id="MBC8317288.1"/>
    </source>
</evidence>
<dbReference type="PANTHER" id="PTHR30217">
    <property type="entry name" value="PEPTIDASE U32 FAMILY"/>
    <property type="match status" value="1"/>
</dbReference>